<dbReference type="GO" id="GO:0046872">
    <property type="term" value="F:metal ion binding"/>
    <property type="evidence" value="ECO:0007669"/>
    <property type="project" value="UniProtKB-KW"/>
</dbReference>
<dbReference type="PRINTS" id="PR00088">
    <property type="entry name" value="HAEMOXYGNASE"/>
</dbReference>
<proteinExistence type="inferred from homology"/>
<evidence type="ECO:0000256" key="9">
    <source>
        <dbReference type="SAM" id="Phobius"/>
    </source>
</evidence>
<comment type="subcellular location">
    <subcellularLocation>
        <location evidence="1">Endoplasmic reticulum</location>
    </subcellularLocation>
</comment>
<evidence type="ECO:0000256" key="8">
    <source>
        <dbReference type="ARBA" id="ARBA00023004"/>
    </source>
</evidence>
<dbReference type="InterPro" id="IPR018207">
    <property type="entry name" value="Haem_oxygenase_CS"/>
</dbReference>
<keyword evidence="9" id="KW-1133">Transmembrane helix</keyword>
<keyword evidence="4" id="KW-0349">Heme</keyword>
<keyword evidence="5" id="KW-0479">Metal-binding</keyword>
<comment type="similarity">
    <text evidence="2">Belongs to the heme oxygenase family.</text>
</comment>
<evidence type="ECO:0000256" key="2">
    <source>
        <dbReference type="ARBA" id="ARBA00006134"/>
    </source>
</evidence>
<dbReference type="EC" id="1.14.14.18" evidence="3"/>
<feature type="transmembrane region" description="Helical" evidence="9">
    <location>
        <begin position="200"/>
        <end position="219"/>
    </location>
</feature>
<name>A0A8C7GY86_ONCKI</name>
<evidence type="ECO:0000313" key="10">
    <source>
        <dbReference type="Ensembl" id="ENSOKIP00005050111.1"/>
    </source>
</evidence>
<dbReference type="Ensembl" id="ENSOKIT00005052913.1">
    <property type="protein sequence ID" value="ENSOKIP00005050111.1"/>
    <property type="gene ID" value="ENSOKIG00005021118.1"/>
</dbReference>
<feature type="transmembrane region" description="Helical" evidence="9">
    <location>
        <begin position="251"/>
        <end position="273"/>
    </location>
</feature>
<keyword evidence="8" id="KW-0408">Iron</keyword>
<dbReference type="CDD" id="cd19165">
    <property type="entry name" value="HemeO"/>
    <property type="match status" value="1"/>
</dbReference>
<dbReference type="PROSITE" id="PS00593">
    <property type="entry name" value="HEME_OXYGENASE"/>
    <property type="match status" value="1"/>
</dbReference>
<evidence type="ECO:0000313" key="11">
    <source>
        <dbReference type="Proteomes" id="UP000694557"/>
    </source>
</evidence>
<dbReference type="InterPro" id="IPR016084">
    <property type="entry name" value="Haem_Oase-like_multi-hlx"/>
</dbReference>
<reference evidence="10" key="1">
    <citation type="submission" date="2025-08" db="UniProtKB">
        <authorList>
            <consortium name="Ensembl"/>
        </authorList>
    </citation>
    <scope>IDENTIFICATION</scope>
</reference>
<dbReference type="GO" id="GO:0005783">
    <property type="term" value="C:endoplasmic reticulum"/>
    <property type="evidence" value="ECO:0007669"/>
    <property type="project" value="UniProtKB-SubCell"/>
</dbReference>
<dbReference type="Pfam" id="PF01126">
    <property type="entry name" value="Heme_oxygenase"/>
    <property type="match status" value="1"/>
</dbReference>
<dbReference type="InterPro" id="IPR002051">
    <property type="entry name" value="Haem_Oase"/>
</dbReference>
<evidence type="ECO:0000256" key="6">
    <source>
        <dbReference type="ARBA" id="ARBA00022824"/>
    </source>
</evidence>
<dbReference type="PANTHER" id="PTHR10720:SF1">
    <property type="entry name" value="HEME OXYGENASE 1"/>
    <property type="match status" value="1"/>
</dbReference>
<keyword evidence="7" id="KW-0560">Oxidoreductase</keyword>
<dbReference type="GO" id="GO:0042167">
    <property type="term" value="P:heme catabolic process"/>
    <property type="evidence" value="ECO:0007669"/>
    <property type="project" value="TreeGrafter"/>
</dbReference>
<keyword evidence="9" id="KW-0472">Membrane</keyword>
<dbReference type="PANTHER" id="PTHR10720">
    <property type="entry name" value="HEME OXYGENASE"/>
    <property type="match status" value="1"/>
</dbReference>
<accession>A0A8C7GY86</accession>
<dbReference type="SUPFAM" id="SSF48613">
    <property type="entry name" value="Heme oxygenase-like"/>
    <property type="match status" value="1"/>
</dbReference>
<evidence type="ECO:0000256" key="3">
    <source>
        <dbReference type="ARBA" id="ARBA00012360"/>
    </source>
</evidence>
<dbReference type="Proteomes" id="UP000694557">
    <property type="component" value="Unassembled WGS sequence"/>
</dbReference>
<dbReference type="GO" id="GO:0006979">
    <property type="term" value="P:response to oxidative stress"/>
    <property type="evidence" value="ECO:0007669"/>
    <property type="project" value="TreeGrafter"/>
</dbReference>
<dbReference type="AlphaFoldDB" id="A0A8C7GY86"/>
<evidence type="ECO:0000256" key="4">
    <source>
        <dbReference type="ARBA" id="ARBA00022617"/>
    </source>
</evidence>
<keyword evidence="9" id="KW-0812">Transmembrane</keyword>
<evidence type="ECO:0000256" key="1">
    <source>
        <dbReference type="ARBA" id="ARBA00004240"/>
    </source>
</evidence>
<organism evidence="10 11">
    <name type="scientific">Oncorhynchus kisutch</name>
    <name type="common">Coho salmon</name>
    <name type="synonym">Salmo kisutch</name>
    <dbReference type="NCBI Taxonomy" id="8019"/>
    <lineage>
        <taxon>Eukaryota</taxon>
        <taxon>Metazoa</taxon>
        <taxon>Chordata</taxon>
        <taxon>Craniata</taxon>
        <taxon>Vertebrata</taxon>
        <taxon>Euteleostomi</taxon>
        <taxon>Actinopterygii</taxon>
        <taxon>Neopterygii</taxon>
        <taxon>Teleostei</taxon>
        <taxon>Protacanthopterygii</taxon>
        <taxon>Salmoniformes</taxon>
        <taxon>Salmonidae</taxon>
        <taxon>Salmoninae</taxon>
        <taxon>Oncorhynchus</taxon>
    </lineage>
</organism>
<dbReference type="GO" id="GO:0020037">
    <property type="term" value="F:heme binding"/>
    <property type="evidence" value="ECO:0007669"/>
    <property type="project" value="TreeGrafter"/>
</dbReference>
<dbReference type="GO" id="GO:0006788">
    <property type="term" value="P:heme oxidation"/>
    <property type="evidence" value="ECO:0007669"/>
    <property type="project" value="InterPro"/>
</dbReference>
<feature type="transmembrane region" description="Helical" evidence="9">
    <location>
        <begin position="226"/>
        <end position="245"/>
    </location>
</feature>
<evidence type="ECO:0000256" key="7">
    <source>
        <dbReference type="ARBA" id="ARBA00023002"/>
    </source>
</evidence>
<protein>
    <recommendedName>
        <fullName evidence="3">heme oxygenase (biliverdin-producing)</fullName>
        <ecNumber evidence="3">1.14.14.18</ecNumber>
    </recommendedName>
</protein>
<dbReference type="InterPro" id="IPR016053">
    <property type="entry name" value="Haem_Oase-like"/>
</dbReference>
<dbReference type="GeneTree" id="ENSGT00390000017673"/>
<reference evidence="10" key="2">
    <citation type="submission" date="2025-09" db="UniProtKB">
        <authorList>
            <consortium name="Ensembl"/>
        </authorList>
    </citation>
    <scope>IDENTIFICATION</scope>
</reference>
<evidence type="ECO:0000256" key="5">
    <source>
        <dbReference type="ARBA" id="ARBA00022723"/>
    </source>
</evidence>
<keyword evidence="11" id="KW-1185">Reference proteome</keyword>
<keyword evidence="6" id="KW-0256">Endoplasmic reticulum</keyword>
<dbReference type="Gene3D" id="1.20.910.10">
    <property type="entry name" value="Heme oxygenase-like"/>
    <property type="match status" value="1"/>
</dbReference>
<sequence>METDKKMQTQQIKAVTKDSHVRAENTELMLAYQRGNVSLTQYKLLLCSLYEIYQALEEALDNNSNHPTRLESVERDLEHFYGQDWREKIVVPAATKIYAHRLRQIGKDNPEYLVAHAYTRYLGDLSGGQVLGRITQKSLGLKGGEGLSFFSFPGVSSPNLFKQLYRSRMNSIDSYTHSSYTHSSYTHRSYTHSSYTHSSYTIVAKLIVAILIVAIPIVAIPIVAKLIGAIPIVAIPIVAKLIGAIPIGAKLIVAIPIVAKLIVAIPIVAKLIGAIHHSSYTHRS</sequence>
<dbReference type="GO" id="GO:0004392">
    <property type="term" value="F:heme oxygenase (decyclizing) activity"/>
    <property type="evidence" value="ECO:0007669"/>
    <property type="project" value="UniProtKB-EC"/>
</dbReference>